<name>A0A2A2DAG4_9ACTN</name>
<protein>
    <recommendedName>
        <fullName evidence="5">Secreted protein</fullName>
    </recommendedName>
</protein>
<organism evidence="3 4">
    <name type="scientific">Streptomyces albireticuli</name>
    <dbReference type="NCBI Taxonomy" id="1940"/>
    <lineage>
        <taxon>Bacteria</taxon>
        <taxon>Bacillati</taxon>
        <taxon>Actinomycetota</taxon>
        <taxon>Actinomycetes</taxon>
        <taxon>Kitasatosporales</taxon>
        <taxon>Streptomycetaceae</taxon>
        <taxon>Streptomyces</taxon>
    </lineage>
</organism>
<sequence>MRSHHLVDGKFMRHLATVLLGSAALLGALAVPAHADPGRAGGPGDPVGALLGPLVAPSPGITGDPRDNGNGNGNHNGNGNRAIVGLQFPILSPGENTGHWE</sequence>
<evidence type="ECO:0000256" key="1">
    <source>
        <dbReference type="SAM" id="MobiDB-lite"/>
    </source>
</evidence>
<comment type="caution">
    <text evidence="3">The sequence shown here is derived from an EMBL/GenBank/DDBJ whole genome shotgun (WGS) entry which is preliminary data.</text>
</comment>
<gene>
    <name evidence="3" type="ORF">CK936_14005</name>
</gene>
<evidence type="ECO:0008006" key="5">
    <source>
        <dbReference type="Google" id="ProtNLM"/>
    </source>
</evidence>
<reference evidence="3 4" key="1">
    <citation type="submission" date="2017-08" db="EMBL/GenBank/DDBJ databases">
        <title>Genome sequence of Streptomyces albireticuli NRRL B-1670.</title>
        <authorList>
            <person name="Graham D.E."/>
            <person name="Mahan K.M."/>
            <person name="Klingeman D.M."/>
            <person name="Hettich R.L."/>
            <person name="Parry R.J."/>
            <person name="Spain J.C."/>
        </authorList>
    </citation>
    <scope>NUCLEOTIDE SEQUENCE [LARGE SCALE GENOMIC DNA]</scope>
    <source>
        <strain evidence="3 4">NRRL B-1670</strain>
    </source>
</reference>
<evidence type="ECO:0000313" key="3">
    <source>
        <dbReference type="EMBL" id="PAU48302.1"/>
    </source>
</evidence>
<feature type="region of interest" description="Disordered" evidence="1">
    <location>
        <begin position="34"/>
        <end position="101"/>
    </location>
</feature>
<dbReference type="EMBL" id="NSJV01000271">
    <property type="protein sequence ID" value="PAU48302.1"/>
    <property type="molecule type" value="Genomic_DNA"/>
</dbReference>
<keyword evidence="2" id="KW-0732">Signal</keyword>
<feature type="signal peptide" evidence="2">
    <location>
        <begin position="1"/>
        <end position="35"/>
    </location>
</feature>
<keyword evidence="4" id="KW-1185">Reference proteome</keyword>
<dbReference type="AlphaFoldDB" id="A0A2A2DAG4"/>
<feature type="chain" id="PRO_5012380994" description="Secreted protein" evidence="2">
    <location>
        <begin position="36"/>
        <end position="101"/>
    </location>
</feature>
<proteinExistence type="predicted"/>
<dbReference type="RefSeq" id="WP_095581286.1">
    <property type="nucleotide sequence ID" value="NZ_JAJQQQ010000001.1"/>
</dbReference>
<evidence type="ECO:0000313" key="4">
    <source>
        <dbReference type="Proteomes" id="UP000218944"/>
    </source>
</evidence>
<evidence type="ECO:0000256" key="2">
    <source>
        <dbReference type="SAM" id="SignalP"/>
    </source>
</evidence>
<dbReference type="Proteomes" id="UP000218944">
    <property type="component" value="Unassembled WGS sequence"/>
</dbReference>
<accession>A0A2A2DAG4</accession>